<accession>A0A3D9YV31</accession>
<evidence type="ECO:0000313" key="2">
    <source>
        <dbReference type="Proteomes" id="UP000256900"/>
    </source>
</evidence>
<dbReference type="Gene3D" id="3.40.50.1240">
    <property type="entry name" value="Phosphoglycerate mutase-like"/>
    <property type="match status" value="1"/>
</dbReference>
<reference evidence="1 2" key="1">
    <citation type="submission" date="2018-08" db="EMBL/GenBank/DDBJ databases">
        <title>Genomic Encyclopedia of Type Strains, Phase IV (KMG-IV): sequencing the most valuable type-strain genomes for metagenomic binning, comparative biology and taxonomic classification.</title>
        <authorList>
            <person name="Goeker M."/>
        </authorList>
    </citation>
    <scope>NUCLEOTIDE SEQUENCE [LARGE SCALE GENOMIC DNA]</scope>
    <source>
        <strain evidence="1 2">BW863</strain>
    </source>
</reference>
<sequence length="256" mass="30065">MKWPTSVTLVRHAESAYNELRQKKREDSLYDAFLKAFELDHRSPEARRLALEVKDRYTLDFSDFEMPLTEAGRNQARITGKHLHEVISPPDVIFYSPYRRTCDTLTEICGEWPGLKNVRMIEEDRIREQEHGLALLYNDRRVMHVLHPEQKELRDLLGPYWYQQPQGESVSQVRDRARAVITMLIRECAGQRVLMITHHLMILSWRANIERLTPAEFIRLDAEEEPVNCGITHYEGNPSAGNDGKLELKFYNKKLY</sequence>
<gene>
    <name evidence="1" type="ORF">DES32_2416</name>
</gene>
<proteinExistence type="predicted"/>
<dbReference type="InterPro" id="IPR029033">
    <property type="entry name" value="His_PPase_superfam"/>
</dbReference>
<dbReference type="SUPFAM" id="SSF53254">
    <property type="entry name" value="Phosphoglycerate mutase-like"/>
    <property type="match status" value="1"/>
</dbReference>
<evidence type="ECO:0000313" key="1">
    <source>
        <dbReference type="EMBL" id="REF86364.1"/>
    </source>
</evidence>
<dbReference type="PANTHER" id="PTHR46192">
    <property type="entry name" value="BROAD-RANGE ACID PHOSPHATASE DET1"/>
    <property type="match status" value="1"/>
</dbReference>
<dbReference type="AlphaFoldDB" id="A0A3D9YV31"/>
<dbReference type="InterPro" id="IPR013078">
    <property type="entry name" value="His_Pase_superF_clade-1"/>
</dbReference>
<name>A0A3D9YV31_9HYPH</name>
<organism evidence="1 2">
    <name type="scientific">Methylovirgula ligni</name>
    <dbReference type="NCBI Taxonomy" id="569860"/>
    <lineage>
        <taxon>Bacteria</taxon>
        <taxon>Pseudomonadati</taxon>
        <taxon>Pseudomonadota</taxon>
        <taxon>Alphaproteobacteria</taxon>
        <taxon>Hyphomicrobiales</taxon>
        <taxon>Beijerinckiaceae</taxon>
        <taxon>Methylovirgula</taxon>
    </lineage>
</organism>
<protein>
    <submittedName>
        <fullName evidence="1">Broad specificity phosphatase PhoE</fullName>
    </submittedName>
</protein>
<dbReference type="EMBL" id="QUMO01000003">
    <property type="protein sequence ID" value="REF86364.1"/>
    <property type="molecule type" value="Genomic_DNA"/>
</dbReference>
<dbReference type="CDD" id="cd07067">
    <property type="entry name" value="HP_PGM_like"/>
    <property type="match status" value="1"/>
</dbReference>
<dbReference type="InterPro" id="IPR052765">
    <property type="entry name" value="PGM-Related"/>
</dbReference>
<comment type="caution">
    <text evidence="1">The sequence shown here is derived from an EMBL/GenBank/DDBJ whole genome shotgun (WGS) entry which is preliminary data.</text>
</comment>
<dbReference type="Proteomes" id="UP000256900">
    <property type="component" value="Unassembled WGS sequence"/>
</dbReference>
<dbReference type="Pfam" id="PF00300">
    <property type="entry name" value="His_Phos_1"/>
    <property type="match status" value="1"/>
</dbReference>
<dbReference type="SMART" id="SM00855">
    <property type="entry name" value="PGAM"/>
    <property type="match status" value="1"/>
</dbReference>
<keyword evidence="2" id="KW-1185">Reference proteome</keyword>